<sequence>MKKTIAPRKAEEHDDLVLTPRDVHFDWEALPLHWIPREPLATSVVNVLHLLLPEGERWFVKVFQEAVPLIRDEELRTQVLGFVGQEAMHAEAHQGVLDHLTAKGVDIEPYVEHVAFIFRDILGEKPELSPRGRRAYLIERVAIIAGIEHFTAFLGDWILNAEGLDRAGADATMLDLLRWHGAEEVEHRAVAYDLLRHLDRGYFLRIRAMVVATSVLAGLWVRGTRHLLAVDPELKGRRKPGPMGALRASRKGLLPDLVRLVLSVLRYLSPRYHPSQEGSTRQAIAYLGTSPAARAAAH</sequence>
<dbReference type="PIRSF" id="PIRSF007580">
    <property type="entry name" value="UCP07580"/>
    <property type="match status" value="1"/>
</dbReference>
<keyword evidence="2" id="KW-1185">Reference proteome</keyword>
<dbReference type="EMBL" id="JBHSZO010000019">
    <property type="protein sequence ID" value="MFC7219319.1"/>
    <property type="molecule type" value="Genomic_DNA"/>
</dbReference>
<dbReference type="Pfam" id="PF10118">
    <property type="entry name" value="Metal_hydrol"/>
    <property type="match status" value="1"/>
</dbReference>
<dbReference type="InterPro" id="IPR016516">
    <property type="entry name" value="UCP07580"/>
</dbReference>
<evidence type="ECO:0000313" key="1">
    <source>
        <dbReference type="EMBL" id="MFC7219319.1"/>
    </source>
</evidence>
<organism evidence="1 2">
    <name type="scientific">Streptomyces polyrhachis</name>
    <dbReference type="NCBI Taxonomy" id="1282885"/>
    <lineage>
        <taxon>Bacteria</taxon>
        <taxon>Bacillati</taxon>
        <taxon>Actinomycetota</taxon>
        <taxon>Actinomycetes</taxon>
        <taxon>Kitasatosporales</taxon>
        <taxon>Streptomycetaceae</taxon>
        <taxon>Streptomyces</taxon>
    </lineage>
</organism>
<accession>A0ABW2GGT7</accession>
<dbReference type="GO" id="GO:0016787">
    <property type="term" value="F:hydrolase activity"/>
    <property type="evidence" value="ECO:0007669"/>
    <property type="project" value="UniProtKB-KW"/>
</dbReference>
<gene>
    <name evidence="1" type="ORF">ACFQLX_14245</name>
</gene>
<evidence type="ECO:0000313" key="2">
    <source>
        <dbReference type="Proteomes" id="UP001596413"/>
    </source>
</evidence>
<dbReference type="PANTHER" id="PTHR39456:SF1">
    <property type="entry name" value="METAL-DEPENDENT HYDROLASE"/>
    <property type="match status" value="1"/>
</dbReference>
<protein>
    <submittedName>
        <fullName evidence="1">Metal-dependent hydrolase</fullName>
        <ecNumber evidence="1">3.-.-.-</ecNumber>
    </submittedName>
</protein>
<dbReference type="EC" id="3.-.-.-" evidence="1"/>
<reference evidence="2" key="1">
    <citation type="journal article" date="2019" name="Int. J. Syst. Evol. Microbiol.">
        <title>The Global Catalogue of Microorganisms (GCM) 10K type strain sequencing project: providing services to taxonomists for standard genome sequencing and annotation.</title>
        <authorList>
            <consortium name="The Broad Institute Genomics Platform"/>
            <consortium name="The Broad Institute Genome Sequencing Center for Infectious Disease"/>
            <person name="Wu L."/>
            <person name="Ma J."/>
        </authorList>
    </citation>
    <scope>NUCLEOTIDE SEQUENCE [LARGE SCALE GENOMIC DNA]</scope>
    <source>
        <strain evidence="2">CGMCC 1.13681</strain>
    </source>
</reference>
<dbReference type="PANTHER" id="PTHR39456">
    <property type="entry name" value="METAL-DEPENDENT HYDROLASE"/>
    <property type="match status" value="1"/>
</dbReference>
<dbReference type="RefSeq" id="WP_386414900.1">
    <property type="nucleotide sequence ID" value="NZ_JBHSZO010000019.1"/>
</dbReference>
<keyword evidence="1" id="KW-0378">Hydrolase</keyword>
<comment type="caution">
    <text evidence="1">The sequence shown here is derived from an EMBL/GenBank/DDBJ whole genome shotgun (WGS) entry which is preliminary data.</text>
</comment>
<proteinExistence type="predicted"/>
<dbReference type="Proteomes" id="UP001596413">
    <property type="component" value="Unassembled WGS sequence"/>
</dbReference>
<name>A0ABW2GGT7_9ACTN</name>